<gene>
    <name evidence="2" type="ordered locus">P9303_06851</name>
</gene>
<feature type="domain" description="NAD-dependent epimerase/dehydratase" evidence="1">
    <location>
        <begin position="24"/>
        <end position="127"/>
    </location>
</feature>
<dbReference type="AlphaFoldDB" id="A2C7H6"/>
<proteinExistence type="predicted"/>
<dbReference type="BioCyc" id="PMAR59922:G1G80-632-MONOMER"/>
<dbReference type="EMBL" id="CP000554">
    <property type="protein sequence ID" value="ABM77436.1"/>
    <property type="molecule type" value="Genomic_DNA"/>
</dbReference>
<protein>
    <recommendedName>
        <fullName evidence="1">NAD-dependent epimerase/dehydratase domain-containing protein</fullName>
    </recommendedName>
</protein>
<dbReference type="NCBIfam" id="NF009035">
    <property type="entry name" value="PRK12367.1"/>
    <property type="match status" value="1"/>
</dbReference>
<dbReference type="KEGG" id="pmf:P9303_06851"/>
<name>A2C7H6_PROM3</name>
<accession>A2C7H6</accession>
<evidence type="ECO:0000313" key="3">
    <source>
        <dbReference type="Proteomes" id="UP000002274"/>
    </source>
</evidence>
<dbReference type="HOGENOM" id="CLU_982527_0_0_3"/>
<dbReference type="Proteomes" id="UP000002274">
    <property type="component" value="Chromosome"/>
</dbReference>
<reference evidence="2 3" key="1">
    <citation type="journal article" date="2007" name="PLoS Genet.">
        <title>Patterns and implications of gene gain and loss in the evolution of Prochlorococcus.</title>
        <authorList>
            <person name="Kettler G.C."/>
            <person name="Martiny A.C."/>
            <person name="Huang K."/>
            <person name="Zucker J."/>
            <person name="Coleman M.L."/>
            <person name="Rodrigue S."/>
            <person name="Chen F."/>
            <person name="Lapidus A."/>
            <person name="Ferriera S."/>
            <person name="Johnson J."/>
            <person name="Steglich C."/>
            <person name="Church G.M."/>
            <person name="Richardson P."/>
            <person name="Chisholm S.W."/>
        </authorList>
    </citation>
    <scope>NUCLEOTIDE SEQUENCE [LARGE SCALE GENOMIC DNA]</scope>
    <source>
        <strain evidence="2 3">MIT 9303</strain>
    </source>
</reference>
<evidence type="ECO:0000259" key="1">
    <source>
        <dbReference type="Pfam" id="PF01370"/>
    </source>
</evidence>
<dbReference type="InterPro" id="IPR036291">
    <property type="entry name" value="NAD(P)-bd_dom_sf"/>
</dbReference>
<dbReference type="STRING" id="59922.P9303_06851"/>
<sequence length="256" mass="28226">MPQAEEMGQITTLNNRWSNCRIGITGASGSLGRALTQKLRSRGAVVIGLTHGPIPSAEPSDDAPQEWVQWKCSQEASLKSTLVSLDVLVINHGINPQGRQTPKDIKAALEVNALSSWRLMELFESLALKAEPSIRPRELWVNTSEAEIQPALSPTYEISKRLIGQLVSLRWNNLTSNQRKVFKIRKLVLGPFRSELNPIGLMSADLVASQIVQQANLGLNLIIVTPNPLTYLLMPLTELGRMIYSRLLGSGSKDNQ</sequence>
<dbReference type="SUPFAM" id="SSF51735">
    <property type="entry name" value="NAD(P)-binding Rossmann-fold domains"/>
    <property type="match status" value="1"/>
</dbReference>
<dbReference type="Pfam" id="PF01370">
    <property type="entry name" value="Epimerase"/>
    <property type="match status" value="1"/>
</dbReference>
<evidence type="ECO:0000313" key="2">
    <source>
        <dbReference type="EMBL" id="ABM77436.1"/>
    </source>
</evidence>
<organism evidence="2 3">
    <name type="scientific">Prochlorococcus marinus (strain MIT 9303)</name>
    <dbReference type="NCBI Taxonomy" id="59922"/>
    <lineage>
        <taxon>Bacteria</taxon>
        <taxon>Bacillati</taxon>
        <taxon>Cyanobacteriota</taxon>
        <taxon>Cyanophyceae</taxon>
        <taxon>Synechococcales</taxon>
        <taxon>Prochlorococcaceae</taxon>
        <taxon>Prochlorococcus</taxon>
    </lineage>
</organism>
<dbReference type="Gene3D" id="3.40.50.720">
    <property type="entry name" value="NAD(P)-binding Rossmann-like Domain"/>
    <property type="match status" value="1"/>
</dbReference>
<dbReference type="InterPro" id="IPR001509">
    <property type="entry name" value="Epimerase_deHydtase"/>
</dbReference>
<dbReference type="RefSeq" id="WP_011825351.1">
    <property type="nucleotide sequence ID" value="NC_008820.1"/>
</dbReference>